<dbReference type="InterPro" id="IPR005960">
    <property type="entry name" value="Phe-4-hydroxylase_mono"/>
</dbReference>
<comment type="cofactor">
    <cofactor evidence="2 13">
        <name>Fe(2+)</name>
        <dbReference type="ChEBI" id="CHEBI:29033"/>
    </cofactor>
</comment>
<dbReference type="AlphaFoldDB" id="A0A9X1YA68"/>
<dbReference type="GO" id="GO:0004505">
    <property type="term" value="F:phenylalanine 4-monooxygenase activity"/>
    <property type="evidence" value="ECO:0007669"/>
    <property type="project" value="UniProtKB-EC"/>
</dbReference>
<dbReference type="GO" id="GO:0006559">
    <property type="term" value="P:L-phenylalanine catabolic process"/>
    <property type="evidence" value="ECO:0007669"/>
    <property type="project" value="UniProtKB-KW"/>
</dbReference>
<evidence type="ECO:0000256" key="5">
    <source>
        <dbReference type="ARBA" id="ARBA00011995"/>
    </source>
</evidence>
<feature type="binding site" evidence="13">
    <location>
        <position position="176"/>
    </location>
    <ligand>
        <name>Fe cation</name>
        <dbReference type="ChEBI" id="CHEBI:24875"/>
    </ligand>
</feature>
<dbReference type="GO" id="GO:0005506">
    <property type="term" value="F:iron ion binding"/>
    <property type="evidence" value="ECO:0007669"/>
    <property type="project" value="InterPro"/>
</dbReference>
<dbReference type="SUPFAM" id="SSF56534">
    <property type="entry name" value="Aromatic aminoacid monoxygenases, catalytic and oligomerization domains"/>
    <property type="match status" value="1"/>
</dbReference>
<evidence type="ECO:0000313" key="17">
    <source>
        <dbReference type="Proteomes" id="UP001139516"/>
    </source>
</evidence>
<dbReference type="PANTHER" id="PTHR11473">
    <property type="entry name" value="AROMATIC AMINO ACID HYDROXYLASE"/>
    <property type="match status" value="1"/>
</dbReference>
<evidence type="ECO:0000256" key="12">
    <source>
        <dbReference type="ARBA" id="ARBA00029922"/>
    </source>
</evidence>
<evidence type="ECO:0000313" key="16">
    <source>
        <dbReference type="EMBL" id="MCK8786411.1"/>
    </source>
</evidence>
<dbReference type="PANTHER" id="PTHR11473:SF24">
    <property type="entry name" value="PHENYLALANINE-4-HYDROXYLASE"/>
    <property type="match status" value="1"/>
</dbReference>
<dbReference type="EMBL" id="JALPRX010000082">
    <property type="protein sequence ID" value="MCK8786411.1"/>
    <property type="molecule type" value="Genomic_DNA"/>
</dbReference>
<evidence type="ECO:0000256" key="6">
    <source>
        <dbReference type="ARBA" id="ARBA00020276"/>
    </source>
</evidence>
<dbReference type="InterPro" id="IPR036951">
    <property type="entry name" value="ArAA_hydroxylase_sf"/>
</dbReference>
<keyword evidence="7 13" id="KW-0479">Metal-binding</keyword>
<evidence type="ECO:0000256" key="11">
    <source>
        <dbReference type="ARBA" id="ARBA00023232"/>
    </source>
</evidence>
<evidence type="ECO:0000256" key="9">
    <source>
        <dbReference type="ARBA" id="ARBA00023004"/>
    </source>
</evidence>
<comment type="similarity">
    <text evidence="4">Belongs to the biopterin-dependent aromatic amino acid hydroxylase family.</text>
</comment>
<dbReference type="NCBIfam" id="TIGR01267">
    <property type="entry name" value="Phe4hydrox_mono"/>
    <property type="match status" value="1"/>
</dbReference>
<keyword evidence="9 13" id="KW-0408">Iron</keyword>
<evidence type="ECO:0000259" key="15">
    <source>
        <dbReference type="PROSITE" id="PS51410"/>
    </source>
</evidence>
<dbReference type="RefSeq" id="WP_248668524.1">
    <property type="nucleotide sequence ID" value="NZ_JALPRX010000082.1"/>
</dbReference>
<dbReference type="InterPro" id="IPR001273">
    <property type="entry name" value="ArAA_hydroxylase"/>
</dbReference>
<feature type="domain" description="Biopterin-dependent aromatic amino acid hydroxylase family profile" evidence="15">
    <location>
        <begin position="75"/>
        <end position="324"/>
    </location>
</feature>
<feature type="compositionally biased region" description="Low complexity" evidence="14">
    <location>
        <begin position="28"/>
        <end position="39"/>
    </location>
</feature>
<dbReference type="InterPro" id="IPR019774">
    <property type="entry name" value="Aromatic-AA_hydroxylase_C"/>
</dbReference>
<organism evidence="16 17">
    <name type="scientific">Roseomonas acroporae</name>
    <dbReference type="NCBI Taxonomy" id="2937791"/>
    <lineage>
        <taxon>Bacteria</taxon>
        <taxon>Pseudomonadati</taxon>
        <taxon>Pseudomonadota</taxon>
        <taxon>Alphaproteobacteria</taxon>
        <taxon>Acetobacterales</taxon>
        <taxon>Roseomonadaceae</taxon>
        <taxon>Roseomonas</taxon>
    </lineage>
</organism>
<evidence type="ECO:0000256" key="8">
    <source>
        <dbReference type="ARBA" id="ARBA00023002"/>
    </source>
</evidence>
<proteinExistence type="inferred from homology"/>
<dbReference type="Pfam" id="PF00351">
    <property type="entry name" value="Biopterin_H"/>
    <property type="match status" value="1"/>
</dbReference>
<evidence type="ECO:0000256" key="13">
    <source>
        <dbReference type="PIRSR" id="PIRSR601273-2"/>
    </source>
</evidence>
<name>A0A9X1YA68_9PROT</name>
<dbReference type="InterPro" id="IPR018301">
    <property type="entry name" value="ArAA_hydroxylase_Fe/CU_BS"/>
</dbReference>
<dbReference type="EC" id="1.14.16.1" evidence="5"/>
<dbReference type="PROSITE" id="PS00367">
    <property type="entry name" value="BH4_AAA_HYDROXYL_1"/>
    <property type="match status" value="1"/>
</dbReference>
<feature type="binding site" evidence="13">
    <location>
        <position position="181"/>
    </location>
    <ligand>
        <name>Fe cation</name>
        <dbReference type="ChEBI" id="CHEBI:24875"/>
    </ligand>
</feature>
<protein>
    <recommendedName>
        <fullName evidence="6">Phenylalanine-4-hydroxylase</fullName>
        <ecNumber evidence="5">1.14.16.1</ecNumber>
    </recommendedName>
    <alternativeName>
        <fullName evidence="12">Phe-4-monooxygenase</fullName>
    </alternativeName>
</protein>
<evidence type="ECO:0000256" key="2">
    <source>
        <dbReference type="ARBA" id="ARBA00001954"/>
    </source>
</evidence>
<accession>A0A9X1YA68</accession>
<dbReference type="Proteomes" id="UP001139516">
    <property type="component" value="Unassembled WGS sequence"/>
</dbReference>
<comment type="catalytic activity">
    <reaction evidence="1">
        <text>(6R)-L-erythro-5,6,7,8-tetrahydrobiopterin + L-phenylalanine + O2 = (4aS,6R)-4a-hydroxy-L-erythro-5,6,7,8-tetrahydrobiopterin + L-tyrosine</text>
        <dbReference type="Rhea" id="RHEA:20273"/>
        <dbReference type="ChEBI" id="CHEBI:15379"/>
        <dbReference type="ChEBI" id="CHEBI:15642"/>
        <dbReference type="ChEBI" id="CHEBI:58095"/>
        <dbReference type="ChEBI" id="CHEBI:58315"/>
        <dbReference type="ChEBI" id="CHEBI:59560"/>
        <dbReference type="EC" id="1.14.16.1"/>
    </reaction>
</comment>
<evidence type="ECO:0000256" key="7">
    <source>
        <dbReference type="ARBA" id="ARBA00022723"/>
    </source>
</evidence>
<sequence>MEGSLPPLSMGSPMGTPPGHRPPPPAASPGGAPLDAPLAAPLDIPLPAASRAANLRGDYAAARPDGTVDQDVAAYTAADHATWRTLHARQSALLPGRAAAAFRDGLRRLDCGDGVPDFARASDRLRAATGWSLVAVPGLIADGAFFEHLAARRFPVTVWLRRPDELDYLVEPDVFHDFLGHVPLLMQPDFAAFMERYGRLGAWAMRHGALLPLARLYWFMVEFGLIREEGATRAYGAGILSSRAELLHATGDGGARAPRRLRFDLGRVLRSDYVIDDLQPTLFVLDDYATLFAAARDLPEHLLAARDAPAIAPGAADPDDQPAR</sequence>
<comment type="pathway">
    <text evidence="3">Amino-acid degradation; L-phenylalanine degradation; acetoacetate and fumarate from L-phenylalanine: step 1/6.</text>
</comment>
<keyword evidence="17" id="KW-1185">Reference proteome</keyword>
<evidence type="ECO:0000256" key="1">
    <source>
        <dbReference type="ARBA" id="ARBA00001060"/>
    </source>
</evidence>
<evidence type="ECO:0000256" key="4">
    <source>
        <dbReference type="ARBA" id="ARBA00009712"/>
    </source>
</evidence>
<comment type="caution">
    <text evidence="16">The sequence shown here is derived from an EMBL/GenBank/DDBJ whole genome shotgun (WGS) entry which is preliminary data.</text>
</comment>
<evidence type="ECO:0000256" key="3">
    <source>
        <dbReference type="ARBA" id="ARBA00005088"/>
    </source>
</evidence>
<evidence type="ECO:0000256" key="10">
    <source>
        <dbReference type="ARBA" id="ARBA00023033"/>
    </source>
</evidence>
<keyword evidence="10" id="KW-0503">Monooxygenase</keyword>
<dbReference type="InterPro" id="IPR036329">
    <property type="entry name" value="Aro-AA_hydroxylase_C_sf"/>
</dbReference>
<keyword evidence="8 16" id="KW-0560">Oxidoreductase</keyword>
<reference evidence="16" key="1">
    <citation type="submission" date="2022-04" db="EMBL/GenBank/DDBJ databases">
        <title>Roseomonas acroporae sp. nov., isolated from coral Acropora digitifera.</title>
        <authorList>
            <person name="Sun H."/>
        </authorList>
    </citation>
    <scope>NUCLEOTIDE SEQUENCE</scope>
    <source>
        <strain evidence="16">NAR14</strain>
    </source>
</reference>
<feature type="binding site" evidence="13">
    <location>
        <position position="222"/>
    </location>
    <ligand>
        <name>Fe cation</name>
        <dbReference type="ChEBI" id="CHEBI:24875"/>
    </ligand>
</feature>
<feature type="region of interest" description="Disordered" evidence="14">
    <location>
        <begin position="1"/>
        <end position="39"/>
    </location>
</feature>
<dbReference type="PRINTS" id="PR00372">
    <property type="entry name" value="FYWHYDRXLASE"/>
</dbReference>
<gene>
    <name evidence="16" type="primary">phhA</name>
    <name evidence="16" type="ORF">M0638_18710</name>
</gene>
<dbReference type="PROSITE" id="PS51410">
    <property type="entry name" value="BH4_AAA_HYDROXYL_2"/>
    <property type="match status" value="1"/>
</dbReference>
<dbReference type="Gene3D" id="1.10.800.10">
    <property type="entry name" value="Aromatic amino acid hydroxylase"/>
    <property type="match status" value="1"/>
</dbReference>
<feature type="compositionally biased region" description="Pro residues" evidence="14">
    <location>
        <begin position="15"/>
        <end position="27"/>
    </location>
</feature>
<keyword evidence="11" id="KW-0585">Phenylalanine catabolism</keyword>
<evidence type="ECO:0000256" key="14">
    <source>
        <dbReference type="SAM" id="MobiDB-lite"/>
    </source>
</evidence>